<evidence type="ECO:0000313" key="1">
    <source>
        <dbReference type="EMBL" id="GAU12274.1"/>
    </source>
</evidence>
<organism evidence="1 2">
    <name type="scientific">Trifolium subterraneum</name>
    <name type="common">Subterranean clover</name>
    <dbReference type="NCBI Taxonomy" id="3900"/>
    <lineage>
        <taxon>Eukaryota</taxon>
        <taxon>Viridiplantae</taxon>
        <taxon>Streptophyta</taxon>
        <taxon>Embryophyta</taxon>
        <taxon>Tracheophyta</taxon>
        <taxon>Spermatophyta</taxon>
        <taxon>Magnoliopsida</taxon>
        <taxon>eudicotyledons</taxon>
        <taxon>Gunneridae</taxon>
        <taxon>Pentapetalae</taxon>
        <taxon>rosids</taxon>
        <taxon>fabids</taxon>
        <taxon>Fabales</taxon>
        <taxon>Fabaceae</taxon>
        <taxon>Papilionoideae</taxon>
        <taxon>50 kb inversion clade</taxon>
        <taxon>NPAAA clade</taxon>
        <taxon>Hologalegina</taxon>
        <taxon>IRL clade</taxon>
        <taxon>Trifolieae</taxon>
        <taxon>Trifolium</taxon>
    </lineage>
</organism>
<accession>A0A2Z6LJU7</accession>
<dbReference type="AlphaFoldDB" id="A0A2Z6LJU7"/>
<evidence type="ECO:0000313" key="2">
    <source>
        <dbReference type="Proteomes" id="UP000242715"/>
    </source>
</evidence>
<proteinExistence type="predicted"/>
<protein>
    <submittedName>
        <fullName evidence="1">Uncharacterized protein</fullName>
    </submittedName>
</protein>
<gene>
    <name evidence="1" type="ORF">TSUD_141820</name>
</gene>
<dbReference type="EMBL" id="DF973119">
    <property type="protein sequence ID" value="GAU12274.1"/>
    <property type="molecule type" value="Genomic_DNA"/>
</dbReference>
<keyword evidence="2" id="KW-1185">Reference proteome</keyword>
<reference evidence="2" key="1">
    <citation type="journal article" date="2017" name="Front. Plant Sci.">
        <title>Climate Clever Clovers: New Paradigm to Reduce the Environmental Footprint of Ruminants by Breeding Low Methanogenic Forages Utilizing Haplotype Variation.</title>
        <authorList>
            <person name="Kaur P."/>
            <person name="Appels R."/>
            <person name="Bayer P.E."/>
            <person name="Keeble-Gagnere G."/>
            <person name="Wang J."/>
            <person name="Hirakawa H."/>
            <person name="Shirasawa K."/>
            <person name="Vercoe P."/>
            <person name="Stefanova K."/>
            <person name="Durmic Z."/>
            <person name="Nichols P."/>
            <person name="Revell C."/>
            <person name="Isobe S.N."/>
            <person name="Edwards D."/>
            <person name="Erskine W."/>
        </authorList>
    </citation>
    <scope>NUCLEOTIDE SEQUENCE [LARGE SCALE GENOMIC DNA]</scope>
    <source>
        <strain evidence="2">cv. Daliak</strain>
    </source>
</reference>
<dbReference type="Proteomes" id="UP000242715">
    <property type="component" value="Unassembled WGS sequence"/>
</dbReference>
<name>A0A2Z6LJU7_TRISU</name>
<sequence length="119" mass="12760">MSNQPDQVRLVKILGSALLVMTEAMVKTGYSFLSANFLPDAGLNDLQGFIDWLRRTPCFVPGGKGDGTPSIHHVSCYGTGMVTNPWVARTANGDAGNPTLLLILLDFPLIVNKGNRGCI</sequence>